<name>A0AA87ZKG1_FICCA</name>
<gene>
    <name evidence="2" type="ORF">TIFTF001_005746</name>
</gene>
<evidence type="ECO:0000313" key="3">
    <source>
        <dbReference type="Proteomes" id="UP001187192"/>
    </source>
</evidence>
<sequence>MSSALSFFFSHRDIDGVAFSIDSDGQRLLTAIIKHSRSAFWTRPTKTQAHKIPTRSQQNQQSPTLSGRFSAVEEAPISVVLRFSSLRHGAVKKTAEGDEDLPRNAKICEVTIEIKWGVEDYEPRVIQQFV</sequence>
<accession>A0AA87ZKG1</accession>
<evidence type="ECO:0000313" key="2">
    <source>
        <dbReference type="EMBL" id="GMN36097.1"/>
    </source>
</evidence>
<keyword evidence="3" id="KW-1185">Reference proteome</keyword>
<feature type="region of interest" description="Disordered" evidence="1">
    <location>
        <begin position="43"/>
        <end position="67"/>
    </location>
</feature>
<comment type="caution">
    <text evidence="2">The sequence shown here is derived from an EMBL/GenBank/DDBJ whole genome shotgun (WGS) entry which is preliminary data.</text>
</comment>
<dbReference type="Proteomes" id="UP001187192">
    <property type="component" value="Unassembled WGS sequence"/>
</dbReference>
<evidence type="ECO:0000256" key="1">
    <source>
        <dbReference type="SAM" id="MobiDB-lite"/>
    </source>
</evidence>
<organism evidence="2 3">
    <name type="scientific">Ficus carica</name>
    <name type="common">Common fig</name>
    <dbReference type="NCBI Taxonomy" id="3494"/>
    <lineage>
        <taxon>Eukaryota</taxon>
        <taxon>Viridiplantae</taxon>
        <taxon>Streptophyta</taxon>
        <taxon>Embryophyta</taxon>
        <taxon>Tracheophyta</taxon>
        <taxon>Spermatophyta</taxon>
        <taxon>Magnoliopsida</taxon>
        <taxon>eudicotyledons</taxon>
        <taxon>Gunneridae</taxon>
        <taxon>Pentapetalae</taxon>
        <taxon>rosids</taxon>
        <taxon>fabids</taxon>
        <taxon>Rosales</taxon>
        <taxon>Moraceae</taxon>
        <taxon>Ficeae</taxon>
        <taxon>Ficus</taxon>
    </lineage>
</organism>
<proteinExistence type="predicted"/>
<dbReference type="EMBL" id="BTGU01000006">
    <property type="protein sequence ID" value="GMN36097.1"/>
    <property type="molecule type" value="Genomic_DNA"/>
</dbReference>
<protein>
    <submittedName>
        <fullName evidence="2">Uncharacterized protein</fullName>
    </submittedName>
</protein>
<reference evidence="2" key="1">
    <citation type="submission" date="2023-07" db="EMBL/GenBank/DDBJ databases">
        <title>draft genome sequence of fig (Ficus carica).</title>
        <authorList>
            <person name="Takahashi T."/>
            <person name="Nishimura K."/>
        </authorList>
    </citation>
    <scope>NUCLEOTIDE SEQUENCE</scope>
</reference>
<dbReference type="AlphaFoldDB" id="A0AA87ZKG1"/>
<feature type="compositionally biased region" description="Polar residues" evidence="1">
    <location>
        <begin position="54"/>
        <end position="67"/>
    </location>
</feature>